<accession>G2YSM0</accession>
<proteinExistence type="predicted"/>
<dbReference type="EMBL" id="FQ790351">
    <property type="protein sequence ID" value="CCD54618.1"/>
    <property type="molecule type" value="Genomic_DNA"/>
</dbReference>
<reference evidence="2" key="1">
    <citation type="journal article" date="2011" name="PLoS Genet.">
        <title>Genomic analysis of the necrotrophic fungal pathogens Sclerotinia sclerotiorum and Botrytis cinerea.</title>
        <authorList>
            <person name="Amselem J."/>
            <person name="Cuomo C.A."/>
            <person name="van Kan J.A."/>
            <person name="Viaud M."/>
            <person name="Benito E.P."/>
            <person name="Couloux A."/>
            <person name="Coutinho P.M."/>
            <person name="de Vries R.P."/>
            <person name="Dyer P.S."/>
            <person name="Fillinger S."/>
            <person name="Fournier E."/>
            <person name="Gout L."/>
            <person name="Hahn M."/>
            <person name="Kohn L."/>
            <person name="Lapalu N."/>
            <person name="Plummer K.M."/>
            <person name="Pradier J.M."/>
            <person name="Quevillon E."/>
            <person name="Sharon A."/>
            <person name="Simon A."/>
            <person name="ten Have A."/>
            <person name="Tudzynski B."/>
            <person name="Tudzynski P."/>
            <person name="Wincker P."/>
            <person name="Andrew M."/>
            <person name="Anthouard V."/>
            <person name="Beever R.E."/>
            <person name="Beffa R."/>
            <person name="Benoit I."/>
            <person name="Bouzid O."/>
            <person name="Brault B."/>
            <person name="Chen Z."/>
            <person name="Choquer M."/>
            <person name="Collemare J."/>
            <person name="Cotton P."/>
            <person name="Danchin E.G."/>
            <person name="Da Silva C."/>
            <person name="Gautier A."/>
            <person name="Giraud C."/>
            <person name="Giraud T."/>
            <person name="Gonzalez C."/>
            <person name="Grossetete S."/>
            <person name="Guldener U."/>
            <person name="Henrissat B."/>
            <person name="Howlett B.J."/>
            <person name="Kodira C."/>
            <person name="Kretschmer M."/>
            <person name="Lappartient A."/>
            <person name="Leroch M."/>
            <person name="Levis C."/>
            <person name="Mauceli E."/>
            <person name="Neuveglise C."/>
            <person name="Oeser B."/>
            <person name="Pearson M."/>
            <person name="Poulain J."/>
            <person name="Poussereau N."/>
            <person name="Quesneville H."/>
            <person name="Rascle C."/>
            <person name="Schumacher J."/>
            <person name="Segurens B."/>
            <person name="Sexton A."/>
            <person name="Silva E."/>
            <person name="Sirven C."/>
            <person name="Soanes D.M."/>
            <person name="Talbot N.J."/>
            <person name="Templeton M."/>
            <person name="Yandava C."/>
            <person name="Yarden O."/>
            <person name="Zeng Q."/>
            <person name="Rollins J.A."/>
            <person name="Lebrun M.H."/>
            <person name="Dickman M."/>
        </authorList>
    </citation>
    <scope>NUCLEOTIDE SEQUENCE [LARGE SCALE GENOMIC DNA]</scope>
    <source>
        <strain evidence="2">T4</strain>
    </source>
</reference>
<dbReference type="AlphaFoldDB" id="G2YSM0"/>
<organism evidence="1 2">
    <name type="scientific">Botryotinia fuckeliana (strain T4)</name>
    <name type="common">Noble rot fungus</name>
    <name type="synonym">Botrytis cinerea</name>
    <dbReference type="NCBI Taxonomy" id="999810"/>
    <lineage>
        <taxon>Eukaryota</taxon>
        <taxon>Fungi</taxon>
        <taxon>Dikarya</taxon>
        <taxon>Ascomycota</taxon>
        <taxon>Pezizomycotina</taxon>
        <taxon>Leotiomycetes</taxon>
        <taxon>Helotiales</taxon>
        <taxon>Sclerotiniaceae</taxon>
        <taxon>Botrytis</taxon>
    </lineage>
</organism>
<gene>
    <name evidence="1" type="ORF">BofuT4_P126660.1</name>
</gene>
<evidence type="ECO:0000313" key="2">
    <source>
        <dbReference type="Proteomes" id="UP000008177"/>
    </source>
</evidence>
<dbReference type="Proteomes" id="UP000008177">
    <property type="component" value="Unplaced contigs"/>
</dbReference>
<name>G2YSM0_BOTF4</name>
<evidence type="ECO:0000313" key="1">
    <source>
        <dbReference type="EMBL" id="CCD54618.1"/>
    </source>
</evidence>
<sequence length="57" mass="6456">MYATCMIVNVIKDLLIGEKSKVIKKSLREKCVVSFQWPWGSISSLMKLVLAVREGLD</sequence>
<dbReference type="InParanoid" id="G2YSM0"/>
<dbReference type="HOGENOM" id="CLU_2996328_0_0_1"/>
<protein>
    <submittedName>
        <fullName evidence="1">Uncharacterized protein</fullName>
    </submittedName>
</protein>